<feature type="domain" description="Glycosyl transferase family 1" evidence="3">
    <location>
        <begin position="208"/>
        <end position="353"/>
    </location>
</feature>
<reference evidence="5 7" key="2">
    <citation type="journal article" date="2016" name="Front. Microbiol.">
        <title>Industrial Acetogenic Biocatalysts: A Comparative Metabolic and Genomic Analysis.</title>
        <authorList>
            <person name="Bengelsdorf F."/>
            <person name="Poehlein A."/>
            <person name="Sonja S."/>
            <person name="Erz C."/>
            <person name="Hummel T."/>
            <person name="Hoffmeister S."/>
            <person name="Daniel R."/>
            <person name="Durre P."/>
        </authorList>
    </citation>
    <scope>NUCLEOTIDE SEQUENCE [LARGE SCALE GENOMIC DNA]</scope>
    <source>
        <strain evidence="5 7">PTA-10522</strain>
    </source>
</reference>
<dbReference type="Gene3D" id="3.40.50.2000">
    <property type="entry name" value="Glycogen Phosphorylase B"/>
    <property type="match status" value="1"/>
</dbReference>
<keyword evidence="1 4" id="KW-0328">Glycosyltransferase</keyword>
<evidence type="ECO:0000256" key="1">
    <source>
        <dbReference type="ARBA" id="ARBA00022676"/>
    </source>
</evidence>
<dbReference type="AlphaFoldDB" id="A0A170NNV2"/>
<dbReference type="SUPFAM" id="SSF53756">
    <property type="entry name" value="UDP-Glycosyltransferase/glycogen phosphorylase"/>
    <property type="match status" value="1"/>
</dbReference>
<reference evidence="4 6" key="1">
    <citation type="journal article" date="2015" name="Biotechnol. Bioeng.">
        <title>Genome sequence and phenotypic characterization of Caulobacter segnis.</title>
        <authorList>
            <person name="Patel S."/>
            <person name="Fletcher B."/>
            <person name="Scott D.C."/>
            <person name="Ely B."/>
        </authorList>
    </citation>
    <scope>NUCLEOTIDE SEQUENCE [LARGE SCALE GENOMIC DNA]</scope>
    <source>
        <strain evidence="4 6">PS02</strain>
    </source>
</reference>
<dbReference type="PANTHER" id="PTHR12526">
    <property type="entry name" value="GLYCOSYLTRANSFERASE"/>
    <property type="match status" value="1"/>
</dbReference>
<name>A0A170NNV2_9CLOT</name>
<evidence type="ECO:0000313" key="5">
    <source>
        <dbReference type="EMBL" id="OBR95536.1"/>
    </source>
</evidence>
<dbReference type="RefSeq" id="WP_063600389.1">
    <property type="nucleotide sequence ID" value="NZ_LITQ01000007.1"/>
</dbReference>
<dbReference type="Proteomes" id="UP000077384">
    <property type="component" value="Unassembled WGS sequence"/>
</dbReference>
<sequence length="379" mass="45176">MKKIIMCEHLGFDSEFKLGGHHYAESFSKEHYDVLWLCPVYNELIYLKDKDLYKKRKGINKKPFKKIDSISTYAPYSLILYGNYKFLNTKLINKLSIDLTLPNLYKTLSENKFQEVDILWITNIKYYPLIQNVKYKKLIYRCSDNQEEFNTTCKSMVEIENEIIKKSDIVFVTSRNLIEKKRKVREDLVYLPNGVELNNFIRDKYVMPKEFKNNPRKKCIYIGAIDYWFDLKLVKKCADNLKNIDFYLIGPWKIDLSSLKKYDNIHLLGKKDYKEIPNYLYYSDVSIIPFEVSALTDSITPIKLYEYMSVGLNVVSTNFKEMEHINSPAYIGKNYNEFCDYILLAIQNKEKNKEKNIEFAKSNTWEKRFEKIKKYIEKD</sequence>
<organism evidence="4 6">
    <name type="scientific">Clostridium coskatii</name>
    <dbReference type="NCBI Taxonomy" id="1705578"/>
    <lineage>
        <taxon>Bacteria</taxon>
        <taxon>Bacillati</taxon>
        <taxon>Bacillota</taxon>
        <taxon>Clostridia</taxon>
        <taxon>Eubacteriales</taxon>
        <taxon>Clostridiaceae</taxon>
        <taxon>Clostridium</taxon>
    </lineage>
</organism>
<dbReference type="PATRIC" id="fig|1705578.3.peg.3410"/>
<gene>
    <name evidence="4" type="primary">tuaH</name>
    <name evidence="5" type="ORF">CLCOS_13290</name>
    <name evidence="4" type="ORF">WX73_03341</name>
</gene>
<evidence type="ECO:0000256" key="2">
    <source>
        <dbReference type="ARBA" id="ARBA00022679"/>
    </source>
</evidence>
<dbReference type="Pfam" id="PF00534">
    <property type="entry name" value="Glycos_transf_1"/>
    <property type="match status" value="1"/>
</dbReference>
<dbReference type="GO" id="GO:0016757">
    <property type="term" value="F:glycosyltransferase activity"/>
    <property type="evidence" value="ECO:0007669"/>
    <property type="project" value="UniProtKB-KW"/>
</dbReference>
<evidence type="ECO:0000313" key="7">
    <source>
        <dbReference type="Proteomes" id="UP000093694"/>
    </source>
</evidence>
<dbReference type="Gene3D" id="3.40.50.11010">
    <property type="match status" value="1"/>
</dbReference>
<accession>A0A170NNV2</accession>
<keyword evidence="7" id="KW-1185">Reference proteome</keyword>
<dbReference type="EC" id="2.4.-.-" evidence="4 5"/>
<dbReference type="PANTHER" id="PTHR12526:SF629">
    <property type="entry name" value="TEICHURONIC ACID BIOSYNTHESIS GLYCOSYLTRANSFERASE TUAH-RELATED"/>
    <property type="match status" value="1"/>
</dbReference>
<keyword evidence="2 4" id="KW-0808">Transferase</keyword>
<comment type="caution">
    <text evidence="4">The sequence shown here is derived from an EMBL/GenBank/DDBJ whole genome shotgun (WGS) entry which is preliminary data.</text>
</comment>
<dbReference type="EMBL" id="LITQ01000007">
    <property type="protein sequence ID" value="OAA94194.1"/>
    <property type="molecule type" value="Genomic_DNA"/>
</dbReference>
<evidence type="ECO:0000313" key="4">
    <source>
        <dbReference type="EMBL" id="OAA94194.1"/>
    </source>
</evidence>
<dbReference type="Proteomes" id="UP000093694">
    <property type="component" value="Unassembled WGS sequence"/>
</dbReference>
<evidence type="ECO:0000259" key="3">
    <source>
        <dbReference type="Pfam" id="PF00534"/>
    </source>
</evidence>
<dbReference type="InterPro" id="IPR001296">
    <property type="entry name" value="Glyco_trans_1"/>
</dbReference>
<dbReference type="EMBL" id="LROR01000037">
    <property type="protein sequence ID" value="OBR95536.1"/>
    <property type="molecule type" value="Genomic_DNA"/>
</dbReference>
<protein>
    <submittedName>
        <fullName evidence="4 5">Teichuronic acid biosynthesis glycosyltransferase TuaH</fullName>
        <ecNumber evidence="4 5">2.4.-.-</ecNumber>
    </submittedName>
</protein>
<proteinExistence type="predicted"/>
<evidence type="ECO:0000313" key="6">
    <source>
        <dbReference type="Proteomes" id="UP000077384"/>
    </source>
</evidence>